<evidence type="ECO:0000256" key="1">
    <source>
        <dbReference type="ARBA" id="ARBA00022801"/>
    </source>
</evidence>
<dbReference type="InterPro" id="IPR036380">
    <property type="entry name" value="Isochorismatase-like_sf"/>
</dbReference>
<dbReference type="AlphaFoldDB" id="A0A1H3TJ97"/>
<dbReference type="InterPro" id="IPR000868">
    <property type="entry name" value="Isochorismatase-like_dom"/>
</dbReference>
<dbReference type="STRING" id="137265.SAMN05421684_5777"/>
<evidence type="ECO:0000313" key="3">
    <source>
        <dbReference type="EMBL" id="SDZ49725.1"/>
    </source>
</evidence>
<sequence length="179" mass="18869">MPSPLTEPLLAARTALIVVDLMPRIVEQDMGPHKGADVVARASRLVTAFRRAGGTVVLVRVDRPGIAEQPPGSGFVPEMRPQPGDITVVKQTIGAFYGTGLADQLRDRRVETVVMAGLATTMGVESTGRAAADHGFEVVFTADAMSGVTAAEHDHALTVVLPRFGDVVTTDEVLARLSS</sequence>
<dbReference type="OrthoDB" id="3174612at2"/>
<organism evidence="3 4">
    <name type="scientific">Asanoa ishikariensis</name>
    <dbReference type="NCBI Taxonomy" id="137265"/>
    <lineage>
        <taxon>Bacteria</taxon>
        <taxon>Bacillati</taxon>
        <taxon>Actinomycetota</taxon>
        <taxon>Actinomycetes</taxon>
        <taxon>Micromonosporales</taxon>
        <taxon>Micromonosporaceae</taxon>
        <taxon>Asanoa</taxon>
    </lineage>
</organism>
<dbReference type="Pfam" id="PF00857">
    <property type="entry name" value="Isochorismatase"/>
    <property type="match status" value="1"/>
</dbReference>
<name>A0A1H3TJ97_9ACTN</name>
<dbReference type="GO" id="GO:0016787">
    <property type="term" value="F:hydrolase activity"/>
    <property type="evidence" value="ECO:0007669"/>
    <property type="project" value="UniProtKB-KW"/>
</dbReference>
<feature type="domain" description="Isochorismatase-like" evidence="2">
    <location>
        <begin position="14"/>
        <end position="172"/>
    </location>
</feature>
<proteinExistence type="predicted"/>
<dbReference type="PANTHER" id="PTHR43540">
    <property type="entry name" value="PEROXYUREIDOACRYLATE/UREIDOACRYLATE AMIDOHYDROLASE-RELATED"/>
    <property type="match status" value="1"/>
</dbReference>
<dbReference type="InterPro" id="IPR050272">
    <property type="entry name" value="Isochorismatase-like_hydrls"/>
</dbReference>
<dbReference type="EMBL" id="FNQB01000003">
    <property type="protein sequence ID" value="SDZ49725.1"/>
    <property type="molecule type" value="Genomic_DNA"/>
</dbReference>
<dbReference type="CDD" id="cd00431">
    <property type="entry name" value="cysteine_hydrolases"/>
    <property type="match status" value="1"/>
</dbReference>
<keyword evidence="1" id="KW-0378">Hydrolase</keyword>
<dbReference type="RefSeq" id="WP_090799535.1">
    <property type="nucleotide sequence ID" value="NZ_BOND01000001.1"/>
</dbReference>
<gene>
    <name evidence="3" type="ORF">SAMN05421684_5777</name>
</gene>
<evidence type="ECO:0000313" key="4">
    <source>
        <dbReference type="Proteomes" id="UP000199632"/>
    </source>
</evidence>
<protein>
    <submittedName>
        <fullName evidence="3">Nicotinamidase-related amidase</fullName>
    </submittedName>
</protein>
<accession>A0A1H3TJ97</accession>
<keyword evidence="4" id="KW-1185">Reference proteome</keyword>
<dbReference type="PANTHER" id="PTHR43540:SF7">
    <property type="entry name" value="ISOCHORISMATASE FAMILY PROTEIN YECD"/>
    <property type="match status" value="1"/>
</dbReference>
<dbReference type="SUPFAM" id="SSF52499">
    <property type="entry name" value="Isochorismatase-like hydrolases"/>
    <property type="match status" value="1"/>
</dbReference>
<evidence type="ECO:0000259" key="2">
    <source>
        <dbReference type="Pfam" id="PF00857"/>
    </source>
</evidence>
<dbReference type="Gene3D" id="3.40.50.850">
    <property type="entry name" value="Isochorismatase-like"/>
    <property type="match status" value="1"/>
</dbReference>
<dbReference type="Proteomes" id="UP000199632">
    <property type="component" value="Unassembled WGS sequence"/>
</dbReference>
<reference evidence="4" key="1">
    <citation type="submission" date="2016-10" db="EMBL/GenBank/DDBJ databases">
        <authorList>
            <person name="Varghese N."/>
            <person name="Submissions S."/>
        </authorList>
    </citation>
    <scope>NUCLEOTIDE SEQUENCE [LARGE SCALE GENOMIC DNA]</scope>
    <source>
        <strain evidence="4">DSM 44718</strain>
    </source>
</reference>